<dbReference type="AlphaFoldDB" id="A0A8J7M2E3"/>
<dbReference type="InterPro" id="IPR052023">
    <property type="entry name" value="Histidine_kinase_KdpD"/>
</dbReference>
<reference evidence="5" key="1">
    <citation type="submission" date="2020-12" db="EMBL/GenBank/DDBJ databases">
        <title>Geomonas sp. Red875, isolated from river sediment.</title>
        <authorList>
            <person name="Xu Z."/>
            <person name="Zhang Z."/>
            <person name="Masuda Y."/>
            <person name="Itoh H."/>
            <person name="Senoo K."/>
        </authorList>
    </citation>
    <scope>NUCLEOTIDE SEQUENCE</scope>
    <source>
        <strain evidence="5">Red875</strain>
    </source>
</reference>
<evidence type="ECO:0000256" key="1">
    <source>
        <dbReference type="ARBA" id="ARBA00000085"/>
    </source>
</evidence>
<dbReference type="CDD" id="cd00082">
    <property type="entry name" value="HisKA"/>
    <property type="match status" value="1"/>
</dbReference>
<dbReference type="InterPro" id="IPR003661">
    <property type="entry name" value="HisK_dim/P_dom"/>
</dbReference>
<evidence type="ECO:0000313" key="5">
    <source>
        <dbReference type="EMBL" id="MBJ6727068.1"/>
    </source>
</evidence>
<evidence type="ECO:0000256" key="3">
    <source>
        <dbReference type="ARBA" id="ARBA00022553"/>
    </source>
</evidence>
<dbReference type="EC" id="2.7.13.3" evidence="2"/>
<dbReference type="SUPFAM" id="SSF47384">
    <property type="entry name" value="Homodimeric domain of signal transducing histidine kinase"/>
    <property type="match status" value="1"/>
</dbReference>
<dbReference type="InterPro" id="IPR036890">
    <property type="entry name" value="HATPase_C_sf"/>
</dbReference>
<dbReference type="PANTHER" id="PTHR45569">
    <property type="entry name" value="SENSOR PROTEIN KDPD"/>
    <property type="match status" value="1"/>
</dbReference>
<comment type="caution">
    <text evidence="5">The sequence shown here is derived from an EMBL/GenBank/DDBJ whole genome shotgun (WGS) entry which is preliminary data.</text>
</comment>
<dbReference type="GO" id="GO:0000155">
    <property type="term" value="F:phosphorelay sensor kinase activity"/>
    <property type="evidence" value="ECO:0007669"/>
    <property type="project" value="InterPro"/>
</dbReference>
<dbReference type="PANTHER" id="PTHR45569:SF1">
    <property type="entry name" value="SENSOR PROTEIN KDPD"/>
    <property type="match status" value="1"/>
</dbReference>
<dbReference type="Gene3D" id="3.30.565.10">
    <property type="entry name" value="Histidine kinase-like ATPase, C-terminal domain"/>
    <property type="match status" value="1"/>
</dbReference>
<dbReference type="FunFam" id="1.10.287.130:FF:000193">
    <property type="entry name" value="Sensory transduction histidine kinase"/>
    <property type="match status" value="1"/>
</dbReference>
<gene>
    <name evidence="5" type="ORF">JFN93_20340</name>
</gene>
<dbReference type="Pfam" id="PF00512">
    <property type="entry name" value="HisKA"/>
    <property type="match status" value="1"/>
</dbReference>
<accession>A0A8J7M2E3</accession>
<dbReference type="InterPro" id="IPR004358">
    <property type="entry name" value="Sig_transdc_His_kin-like_C"/>
</dbReference>
<dbReference type="InterPro" id="IPR005467">
    <property type="entry name" value="His_kinase_dom"/>
</dbReference>
<dbReference type="SMART" id="SM00387">
    <property type="entry name" value="HATPase_c"/>
    <property type="match status" value="1"/>
</dbReference>
<dbReference type="Pfam" id="PF13185">
    <property type="entry name" value="GAF_2"/>
    <property type="match status" value="1"/>
</dbReference>
<organism evidence="5 6">
    <name type="scientific">Geomesophilobacter sediminis</name>
    <dbReference type="NCBI Taxonomy" id="2798584"/>
    <lineage>
        <taxon>Bacteria</taxon>
        <taxon>Pseudomonadati</taxon>
        <taxon>Thermodesulfobacteriota</taxon>
        <taxon>Desulfuromonadia</taxon>
        <taxon>Geobacterales</taxon>
        <taxon>Geobacteraceae</taxon>
        <taxon>Geomesophilobacter</taxon>
    </lineage>
</organism>
<dbReference type="SMART" id="SM00388">
    <property type="entry name" value="HisKA"/>
    <property type="match status" value="1"/>
</dbReference>
<feature type="domain" description="Histidine kinase" evidence="4">
    <location>
        <begin position="330"/>
        <end position="537"/>
    </location>
</feature>
<evidence type="ECO:0000256" key="2">
    <source>
        <dbReference type="ARBA" id="ARBA00012438"/>
    </source>
</evidence>
<dbReference type="Gene3D" id="3.30.450.40">
    <property type="match status" value="1"/>
</dbReference>
<sequence length="547" mass="61544">MDWECCWSKEEIVPEACPYIGEGEEDLYTSHRRRVVEKCAECPRFKNDLARMKGMDNPLAEVVPYILTEFQEQKSQMGVMLSFLNSRTREIKFLREVGLVLQTSMDIDEVLSVAMTAITAGKGFGMNRAFLLMTDKERRYIRGYLGVGPRDYEEAWRTWDDIGRSNFTLKELAKNFQKTKLSSEKVKFHDILNQLTVPLSDQGHIFNRALRTKKPILVENALNNPDLDRGLARILGVDCFLVMPLISRNRRIGIIIADNCITHKPITLQDMQSLETFAFPVAFALERASLYERLQEEVEKQKGANLKLREQQELIVKMEKMALVGKITSSIAHSIRNPLMVIGGFARTLLKGSPEDDKRRGYLESIVRETRQLEDVLSEVLDYSESLFPVMDLWDLNELVMTNLDDVAPSLEQVGIRARTLLAPDIPRVRIDYKQISYCVRTIIGTAMVAMEKGGDLTVETALEGDDVLVRISDSGAPLTESAQEALTAPFFVTQEMGTGVGLSLCKTILERHGSSFSITNPPGGGNVYAIRLSTKGEYLHGEAACS</sequence>
<dbReference type="InterPro" id="IPR029016">
    <property type="entry name" value="GAF-like_dom_sf"/>
</dbReference>
<keyword evidence="3" id="KW-0597">Phosphoprotein</keyword>
<dbReference type="InterPro" id="IPR036097">
    <property type="entry name" value="HisK_dim/P_sf"/>
</dbReference>
<dbReference type="Proteomes" id="UP000636888">
    <property type="component" value="Unassembled WGS sequence"/>
</dbReference>
<dbReference type="EMBL" id="JAEMHM010000019">
    <property type="protein sequence ID" value="MBJ6727068.1"/>
    <property type="molecule type" value="Genomic_DNA"/>
</dbReference>
<comment type="catalytic activity">
    <reaction evidence="1">
        <text>ATP + protein L-histidine = ADP + protein N-phospho-L-histidine.</text>
        <dbReference type="EC" id="2.7.13.3"/>
    </reaction>
</comment>
<dbReference type="PROSITE" id="PS50109">
    <property type="entry name" value="HIS_KIN"/>
    <property type="match status" value="1"/>
</dbReference>
<dbReference type="InterPro" id="IPR003018">
    <property type="entry name" value="GAF"/>
</dbReference>
<dbReference type="RefSeq" id="WP_199385984.1">
    <property type="nucleotide sequence ID" value="NZ_JAEMHM010000019.1"/>
</dbReference>
<dbReference type="PRINTS" id="PR00344">
    <property type="entry name" value="BCTRLSENSOR"/>
</dbReference>
<dbReference type="SUPFAM" id="SSF55781">
    <property type="entry name" value="GAF domain-like"/>
    <property type="match status" value="1"/>
</dbReference>
<protein>
    <recommendedName>
        <fullName evidence="2">histidine kinase</fullName>
        <ecNumber evidence="2">2.7.13.3</ecNumber>
    </recommendedName>
</protein>
<evidence type="ECO:0000259" key="4">
    <source>
        <dbReference type="PROSITE" id="PS50109"/>
    </source>
</evidence>
<proteinExistence type="predicted"/>
<keyword evidence="6" id="KW-1185">Reference proteome</keyword>
<dbReference type="GO" id="GO:0005886">
    <property type="term" value="C:plasma membrane"/>
    <property type="evidence" value="ECO:0007669"/>
    <property type="project" value="TreeGrafter"/>
</dbReference>
<dbReference type="Pfam" id="PF02518">
    <property type="entry name" value="HATPase_c"/>
    <property type="match status" value="1"/>
</dbReference>
<dbReference type="InterPro" id="IPR003594">
    <property type="entry name" value="HATPase_dom"/>
</dbReference>
<name>A0A8J7M2E3_9BACT</name>
<dbReference type="SMART" id="SM00065">
    <property type="entry name" value="GAF"/>
    <property type="match status" value="1"/>
</dbReference>
<evidence type="ECO:0000313" key="6">
    <source>
        <dbReference type="Proteomes" id="UP000636888"/>
    </source>
</evidence>
<dbReference type="SUPFAM" id="SSF55874">
    <property type="entry name" value="ATPase domain of HSP90 chaperone/DNA topoisomerase II/histidine kinase"/>
    <property type="match status" value="1"/>
</dbReference>
<dbReference type="Gene3D" id="1.10.287.130">
    <property type="match status" value="1"/>
</dbReference>